<keyword evidence="3" id="KW-1133">Transmembrane helix</keyword>
<evidence type="ECO:0000313" key="7">
    <source>
        <dbReference type="EMBL" id="OBS01324.1"/>
    </source>
</evidence>
<proteinExistence type="predicted"/>
<evidence type="ECO:0000256" key="5">
    <source>
        <dbReference type="SAM" id="SignalP"/>
    </source>
</evidence>
<protein>
    <recommendedName>
        <fullName evidence="6">Cation/H+ exchanger transmembrane domain-containing protein</fullName>
    </recommendedName>
</protein>
<sequence length="112" mass="11610">MKIPVPLLVLVGAALAVHAVPAVQQPSERTVERVLTIALVLVLFDGGMHIGPARFRAAAGPILSVGVLGTACTARAAPTRTSRGTGIFTRSVSRFASTAINPTALENRTIRA</sequence>
<dbReference type="GO" id="GO:0016020">
    <property type="term" value="C:membrane"/>
    <property type="evidence" value="ECO:0007669"/>
    <property type="project" value="UniProtKB-SubCell"/>
</dbReference>
<comment type="subcellular location">
    <subcellularLocation>
        <location evidence="1">Membrane</location>
        <topology evidence="1">Multi-pass membrane protein</topology>
    </subcellularLocation>
</comment>
<reference evidence="7 8" key="1">
    <citation type="submission" date="2016-06" db="EMBL/GenBank/DDBJ databases">
        <authorList>
            <person name="Kjaerup R.B."/>
            <person name="Dalgaard T.S."/>
            <person name="Juul-Madsen H.R."/>
        </authorList>
    </citation>
    <scope>NUCLEOTIDE SEQUENCE [LARGE SCALE GENOMIC DNA]</scope>
    <source>
        <strain evidence="7 8">1245752.6</strain>
    </source>
</reference>
<dbReference type="InterPro" id="IPR006153">
    <property type="entry name" value="Cation/H_exchanger_TM"/>
</dbReference>
<keyword evidence="2" id="KW-0812">Transmembrane</keyword>
<keyword evidence="5" id="KW-0732">Signal</keyword>
<dbReference type="Pfam" id="PF00999">
    <property type="entry name" value="Na_H_Exchanger"/>
    <property type="match status" value="1"/>
</dbReference>
<dbReference type="GO" id="GO:1902600">
    <property type="term" value="P:proton transmembrane transport"/>
    <property type="evidence" value="ECO:0007669"/>
    <property type="project" value="InterPro"/>
</dbReference>
<evidence type="ECO:0000313" key="8">
    <source>
        <dbReference type="Proteomes" id="UP000093757"/>
    </source>
</evidence>
<feature type="chain" id="PRO_5008342841" description="Cation/H+ exchanger transmembrane domain-containing protein" evidence="5">
    <location>
        <begin position="20"/>
        <end position="112"/>
    </location>
</feature>
<name>A0A1A6BGG7_MYCGO</name>
<evidence type="ECO:0000259" key="6">
    <source>
        <dbReference type="Pfam" id="PF00999"/>
    </source>
</evidence>
<organism evidence="7 8">
    <name type="scientific">Mycobacterium gordonae</name>
    <dbReference type="NCBI Taxonomy" id="1778"/>
    <lineage>
        <taxon>Bacteria</taxon>
        <taxon>Bacillati</taxon>
        <taxon>Actinomycetota</taxon>
        <taxon>Actinomycetes</taxon>
        <taxon>Mycobacteriales</taxon>
        <taxon>Mycobacteriaceae</taxon>
        <taxon>Mycobacterium</taxon>
    </lineage>
</organism>
<dbReference type="GO" id="GO:0015297">
    <property type="term" value="F:antiporter activity"/>
    <property type="evidence" value="ECO:0007669"/>
    <property type="project" value="InterPro"/>
</dbReference>
<evidence type="ECO:0000256" key="1">
    <source>
        <dbReference type="ARBA" id="ARBA00004141"/>
    </source>
</evidence>
<dbReference type="AlphaFoldDB" id="A0A1A6BGG7"/>
<evidence type="ECO:0000256" key="4">
    <source>
        <dbReference type="ARBA" id="ARBA00023136"/>
    </source>
</evidence>
<keyword evidence="4" id="KW-0472">Membrane</keyword>
<gene>
    <name evidence="7" type="ORF">A9W98_01695</name>
</gene>
<evidence type="ECO:0000256" key="2">
    <source>
        <dbReference type="ARBA" id="ARBA00022692"/>
    </source>
</evidence>
<evidence type="ECO:0000256" key="3">
    <source>
        <dbReference type="ARBA" id="ARBA00022989"/>
    </source>
</evidence>
<dbReference type="EMBL" id="MAEM01000301">
    <property type="protein sequence ID" value="OBS01324.1"/>
    <property type="molecule type" value="Genomic_DNA"/>
</dbReference>
<feature type="signal peptide" evidence="5">
    <location>
        <begin position="1"/>
        <end position="19"/>
    </location>
</feature>
<dbReference type="Proteomes" id="UP000093757">
    <property type="component" value="Unassembled WGS sequence"/>
</dbReference>
<comment type="caution">
    <text evidence="7">The sequence shown here is derived from an EMBL/GenBank/DDBJ whole genome shotgun (WGS) entry which is preliminary data.</text>
</comment>
<accession>A0A1A6BGG7</accession>
<feature type="domain" description="Cation/H+ exchanger transmembrane" evidence="6">
    <location>
        <begin position="4"/>
        <end position="74"/>
    </location>
</feature>